<dbReference type="GO" id="GO:1990834">
    <property type="term" value="P:response to odorant"/>
    <property type="evidence" value="ECO:0007669"/>
    <property type="project" value="TreeGrafter"/>
</dbReference>
<accession>A0A0N5ABT3</accession>
<feature type="signal peptide" evidence="1">
    <location>
        <begin position="1"/>
        <end position="30"/>
    </location>
</feature>
<reference evidence="3" key="1">
    <citation type="submission" date="2017-02" db="UniProtKB">
        <authorList>
            <consortium name="WormBaseParasite"/>
        </authorList>
    </citation>
    <scope>IDENTIFICATION</scope>
</reference>
<dbReference type="Proteomes" id="UP000046393">
    <property type="component" value="Unplaced"/>
</dbReference>
<dbReference type="PANTHER" id="PTHR34722:SF6">
    <property type="entry name" value="HOMOLOG OF ODR-2 (TWO)"/>
    <property type="match status" value="1"/>
</dbReference>
<name>A0A0N5ABT3_9BILA</name>
<dbReference type="PANTHER" id="PTHR34722">
    <property type="entry name" value="HOMOLOG OF ODR-2 (TWO)-RELATED"/>
    <property type="match status" value="1"/>
</dbReference>
<proteinExistence type="predicted"/>
<dbReference type="InterPro" id="IPR010558">
    <property type="entry name" value="Ly-6-related"/>
</dbReference>
<sequence>MINCCIWRWLKHSILLLFLLFFLLLTHTSANLVSPIRRCHSCASLSYLNVWSQLMQVYFPPMNYTDHCWDPVFDMGSVACTTACITMVEQIITENYNEYAVIRGCIDRFLLFGLDEDVHNAFVIKNGCRIADRQLLNLKPLQPYNTRVTVCSCTSGSYCNNENRDATSWNSLLIYVFMWSLSFL</sequence>
<evidence type="ECO:0000313" key="3">
    <source>
        <dbReference type="WBParaSite" id="SMUV_0000160901-mRNA-1"/>
    </source>
</evidence>
<keyword evidence="2" id="KW-1185">Reference proteome</keyword>
<dbReference type="GO" id="GO:0030424">
    <property type="term" value="C:axon"/>
    <property type="evidence" value="ECO:0007669"/>
    <property type="project" value="TreeGrafter"/>
</dbReference>
<feature type="chain" id="PRO_5005892920" evidence="1">
    <location>
        <begin position="31"/>
        <end position="184"/>
    </location>
</feature>
<dbReference type="GO" id="GO:0042048">
    <property type="term" value="P:olfactory behavior"/>
    <property type="evidence" value="ECO:0007669"/>
    <property type="project" value="TreeGrafter"/>
</dbReference>
<keyword evidence="1" id="KW-0732">Signal</keyword>
<dbReference type="WBParaSite" id="SMUV_0000160901-mRNA-1">
    <property type="protein sequence ID" value="SMUV_0000160901-mRNA-1"/>
    <property type="gene ID" value="SMUV_0000160901"/>
</dbReference>
<dbReference type="Pfam" id="PF06579">
    <property type="entry name" value="Ly-6_related"/>
    <property type="match status" value="1"/>
</dbReference>
<dbReference type="GO" id="GO:0043025">
    <property type="term" value="C:neuronal cell body"/>
    <property type="evidence" value="ECO:0007669"/>
    <property type="project" value="TreeGrafter"/>
</dbReference>
<evidence type="ECO:0000313" key="2">
    <source>
        <dbReference type="Proteomes" id="UP000046393"/>
    </source>
</evidence>
<organism evidence="2 3">
    <name type="scientific">Syphacia muris</name>
    <dbReference type="NCBI Taxonomy" id="451379"/>
    <lineage>
        <taxon>Eukaryota</taxon>
        <taxon>Metazoa</taxon>
        <taxon>Ecdysozoa</taxon>
        <taxon>Nematoda</taxon>
        <taxon>Chromadorea</taxon>
        <taxon>Rhabditida</taxon>
        <taxon>Spirurina</taxon>
        <taxon>Oxyuridomorpha</taxon>
        <taxon>Oxyuroidea</taxon>
        <taxon>Oxyuridae</taxon>
        <taxon>Syphacia</taxon>
    </lineage>
</organism>
<evidence type="ECO:0000256" key="1">
    <source>
        <dbReference type="SAM" id="SignalP"/>
    </source>
</evidence>
<dbReference type="AlphaFoldDB" id="A0A0N5ABT3"/>
<protein>
    <submittedName>
        <fullName evidence="3">Protein quiver</fullName>
    </submittedName>
</protein>